<dbReference type="EMBL" id="QFQI01000002">
    <property type="protein sequence ID" value="PZQ61978.1"/>
    <property type="molecule type" value="Genomic_DNA"/>
</dbReference>
<dbReference type="Gene3D" id="3.40.1530.20">
    <property type="entry name" value="Protein of unknown function (DUF1491)"/>
    <property type="match status" value="1"/>
</dbReference>
<dbReference type="AlphaFoldDB" id="A0A2W5PBS4"/>
<gene>
    <name evidence="1" type="ORF">DI544_05080</name>
</gene>
<evidence type="ECO:0000313" key="1">
    <source>
        <dbReference type="EMBL" id="PZQ61978.1"/>
    </source>
</evidence>
<sequence>MSVRLPTHLAVGALLRRVNDSGGLAVVRASGDPQTGAVLLLIVEGRGLRAMERMRGLDDRDSLVPAGPPSGDEPAVEDYWRRRRARDPDLWVIELDVPQAERFVAETMLVD</sequence>
<name>A0A2W5PBS4_9SPHN</name>
<dbReference type="InterPro" id="IPR009964">
    <property type="entry name" value="DUF1491"/>
</dbReference>
<proteinExistence type="predicted"/>
<comment type="caution">
    <text evidence="1">The sequence shown here is derived from an EMBL/GenBank/DDBJ whole genome shotgun (WGS) entry which is preliminary data.</text>
</comment>
<evidence type="ECO:0000313" key="2">
    <source>
        <dbReference type="Proteomes" id="UP000249229"/>
    </source>
</evidence>
<dbReference type="Pfam" id="PF07372">
    <property type="entry name" value="DUF1491"/>
    <property type="match status" value="1"/>
</dbReference>
<organism evidence="1 2">
    <name type="scientific">Sphingomonas taxi</name>
    <dbReference type="NCBI Taxonomy" id="1549858"/>
    <lineage>
        <taxon>Bacteria</taxon>
        <taxon>Pseudomonadati</taxon>
        <taxon>Pseudomonadota</taxon>
        <taxon>Alphaproteobacteria</taxon>
        <taxon>Sphingomonadales</taxon>
        <taxon>Sphingomonadaceae</taxon>
        <taxon>Sphingomonas</taxon>
    </lineage>
</organism>
<dbReference type="Proteomes" id="UP000249229">
    <property type="component" value="Unassembled WGS sequence"/>
</dbReference>
<reference evidence="1 2" key="1">
    <citation type="submission" date="2017-08" db="EMBL/GenBank/DDBJ databases">
        <title>Infants hospitalized years apart are colonized by the same room-sourced microbial strains.</title>
        <authorList>
            <person name="Brooks B."/>
            <person name="Olm M.R."/>
            <person name="Firek B.A."/>
            <person name="Baker R."/>
            <person name="Thomas B.C."/>
            <person name="Morowitz M.J."/>
            <person name="Banfield J.F."/>
        </authorList>
    </citation>
    <scope>NUCLEOTIDE SEQUENCE [LARGE SCALE GENOMIC DNA]</scope>
    <source>
        <strain evidence="1">S2_005_001_R1_22</strain>
    </source>
</reference>
<protein>
    <submittedName>
        <fullName evidence="1">DUF1491 domain-containing protein</fullName>
    </submittedName>
</protein>
<accession>A0A2W5PBS4</accession>